<dbReference type="Pfam" id="PF13966">
    <property type="entry name" value="zf-RVT"/>
    <property type="match status" value="1"/>
</dbReference>
<protein>
    <recommendedName>
        <fullName evidence="1">Reverse transcriptase zinc-binding domain-containing protein</fullName>
    </recommendedName>
</protein>
<sequence length="134" mass="15778">MEWRCRRFEWETEQIDSLKQELDETQLELEGEYGWQWMADETLTYIVKLAYNKLINVVVGEEKGLHEVFCKIKVLPSTHLLAWQVLKNRVATKDKLAHQVVILDNLSWVMCGKVEESVSYLFLTCEVTSVVWNL</sequence>
<evidence type="ECO:0000259" key="1">
    <source>
        <dbReference type="Pfam" id="PF13966"/>
    </source>
</evidence>
<dbReference type="Proteomes" id="UP001374584">
    <property type="component" value="Unassembled WGS sequence"/>
</dbReference>
<dbReference type="EMBL" id="JAYMYR010000009">
    <property type="protein sequence ID" value="KAK7342500.1"/>
    <property type="molecule type" value="Genomic_DNA"/>
</dbReference>
<comment type="caution">
    <text evidence="2">The sequence shown here is derived from an EMBL/GenBank/DDBJ whole genome shotgun (WGS) entry which is preliminary data.</text>
</comment>
<evidence type="ECO:0000313" key="3">
    <source>
        <dbReference type="Proteomes" id="UP001374584"/>
    </source>
</evidence>
<dbReference type="InterPro" id="IPR026960">
    <property type="entry name" value="RVT-Znf"/>
</dbReference>
<evidence type="ECO:0000313" key="2">
    <source>
        <dbReference type="EMBL" id="KAK7342500.1"/>
    </source>
</evidence>
<keyword evidence="3" id="KW-1185">Reference proteome</keyword>
<proteinExistence type="predicted"/>
<organism evidence="2 3">
    <name type="scientific">Phaseolus coccineus</name>
    <name type="common">Scarlet runner bean</name>
    <name type="synonym">Phaseolus multiflorus</name>
    <dbReference type="NCBI Taxonomy" id="3886"/>
    <lineage>
        <taxon>Eukaryota</taxon>
        <taxon>Viridiplantae</taxon>
        <taxon>Streptophyta</taxon>
        <taxon>Embryophyta</taxon>
        <taxon>Tracheophyta</taxon>
        <taxon>Spermatophyta</taxon>
        <taxon>Magnoliopsida</taxon>
        <taxon>eudicotyledons</taxon>
        <taxon>Gunneridae</taxon>
        <taxon>Pentapetalae</taxon>
        <taxon>rosids</taxon>
        <taxon>fabids</taxon>
        <taxon>Fabales</taxon>
        <taxon>Fabaceae</taxon>
        <taxon>Papilionoideae</taxon>
        <taxon>50 kb inversion clade</taxon>
        <taxon>NPAAA clade</taxon>
        <taxon>indigoferoid/millettioid clade</taxon>
        <taxon>Phaseoleae</taxon>
        <taxon>Phaseolus</taxon>
    </lineage>
</organism>
<dbReference type="AlphaFoldDB" id="A0AAN9QLY8"/>
<gene>
    <name evidence="2" type="ORF">VNO80_25455</name>
</gene>
<accession>A0AAN9QLY8</accession>
<reference evidence="2 3" key="1">
    <citation type="submission" date="2024-01" db="EMBL/GenBank/DDBJ databases">
        <title>The genomes of 5 underutilized Papilionoideae crops provide insights into root nodulation and disease resistanc.</title>
        <authorList>
            <person name="Jiang F."/>
        </authorList>
    </citation>
    <scope>NUCLEOTIDE SEQUENCE [LARGE SCALE GENOMIC DNA]</scope>
    <source>
        <strain evidence="2">JINMINGXINNONG_FW02</strain>
        <tissue evidence="2">Leaves</tissue>
    </source>
</reference>
<feature type="domain" description="Reverse transcriptase zinc-binding" evidence="1">
    <location>
        <begin position="45"/>
        <end position="132"/>
    </location>
</feature>
<name>A0AAN9QLY8_PHACN</name>